<name>A0A7R9GF78_9CRUS</name>
<protein>
    <recommendedName>
        <fullName evidence="7">Arf-GAP domain-containing protein</fullName>
    </recommendedName>
</protein>
<dbReference type="FunFam" id="1.10.220.150:FF:000009">
    <property type="entry name" value="stromal membrane-associated protein 1 isoform X1"/>
    <property type="match status" value="1"/>
</dbReference>
<dbReference type="CDD" id="cd08839">
    <property type="entry name" value="ArfGap_SMAP"/>
    <property type="match status" value="1"/>
</dbReference>
<keyword evidence="4" id="KW-0862">Zinc</keyword>
<keyword evidence="1" id="KW-0343">GTPase activation</keyword>
<dbReference type="EMBL" id="CAJPEX010001225">
    <property type="protein sequence ID" value="CAG0918565.1"/>
    <property type="molecule type" value="Genomic_DNA"/>
</dbReference>
<evidence type="ECO:0000313" key="8">
    <source>
        <dbReference type="EMBL" id="CAD7278413.1"/>
    </source>
</evidence>
<dbReference type="Gene3D" id="1.10.220.150">
    <property type="entry name" value="Arf GTPase activating protein"/>
    <property type="match status" value="1"/>
</dbReference>
<dbReference type="PANTHER" id="PTHR45705">
    <property type="entry name" value="FI20236P1"/>
    <property type="match status" value="1"/>
</dbReference>
<dbReference type="EMBL" id="OA883262">
    <property type="protein sequence ID" value="CAD7278413.1"/>
    <property type="molecule type" value="Genomic_DNA"/>
</dbReference>
<keyword evidence="9" id="KW-1185">Reference proteome</keyword>
<dbReference type="InterPro" id="IPR051718">
    <property type="entry name" value="ARF_GTPase-activating"/>
</dbReference>
<dbReference type="SMART" id="SM00105">
    <property type="entry name" value="ArfGap"/>
    <property type="match status" value="1"/>
</dbReference>
<keyword evidence="2" id="KW-0479">Metal-binding</keyword>
<dbReference type="InterPro" id="IPR001164">
    <property type="entry name" value="ArfGAP_dom"/>
</dbReference>
<accession>A0A7R9GF78</accession>
<dbReference type="Proteomes" id="UP000678499">
    <property type="component" value="Unassembled WGS sequence"/>
</dbReference>
<feature type="region of interest" description="Disordered" evidence="6">
    <location>
        <begin position="268"/>
        <end position="300"/>
    </location>
</feature>
<evidence type="ECO:0000256" key="6">
    <source>
        <dbReference type="SAM" id="MobiDB-lite"/>
    </source>
</evidence>
<evidence type="ECO:0000256" key="3">
    <source>
        <dbReference type="ARBA" id="ARBA00022771"/>
    </source>
</evidence>
<dbReference type="PRINTS" id="PR00405">
    <property type="entry name" value="REVINTRACTNG"/>
</dbReference>
<dbReference type="InterPro" id="IPR038508">
    <property type="entry name" value="ArfGAP_dom_sf"/>
</dbReference>
<proteinExistence type="predicted"/>
<organism evidence="8">
    <name type="scientific">Notodromas monacha</name>
    <dbReference type="NCBI Taxonomy" id="399045"/>
    <lineage>
        <taxon>Eukaryota</taxon>
        <taxon>Metazoa</taxon>
        <taxon>Ecdysozoa</taxon>
        <taxon>Arthropoda</taxon>
        <taxon>Crustacea</taxon>
        <taxon>Oligostraca</taxon>
        <taxon>Ostracoda</taxon>
        <taxon>Podocopa</taxon>
        <taxon>Podocopida</taxon>
        <taxon>Cypridocopina</taxon>
        <taxon>Cypridoidea</taxon>
        <taxon>Cyprididae</taxon>
        <taxon>Notodromas</taxon>
    </lineage>
</organism>
<sequence>MATRSEREKERMRAQQEKCVVVLDELLRDEDNKYCVDCDAKGPRWASWNLGIFLCIRCAGIHRNLGVHVSRVKSVNLDTWLPDQVAPLQQMGNSKARAIYEAKLPDNYRRPQTDSALEAFIRAKYEHKKYVANEWVEPKSPVKANWGAEPISPPPVLPIPNCKEAPVSKIVTEKKKKESPKSAMVVPASVNVIPKSQSVLDDLLSLDIPQTKPAVTQQVDALDLFSIDLKPQESISTIKEEPKTEARMSKESILALYKNSTNQAPSGLASFPNPGIASSTPGTPGFPVSNGFLAPSQQQQPPAYSQVLIDQMKKLGMQPPAQPPSVVNQAPVYSQQPFPFVWNTNSGPSSLPSQPIKDDFGLLFGAQAAATATAPAPCGQSMSKSLWQ</sequence>
<dbReference type="InterPro" id="IPR037278">
    <property type="entry name" value="ARFGAP/RecO"/>
</dbReference>
<dbReference type="GO" id="GO:0005737">
    <property type="term" value="C:cytoplasm"/>
    <property type="evidence" value="ECO:0007669"/>
    <property type="project" value="TreeGrafter"/>
</dbReference>
<dbReference type="OrthoDB" id="73919at2759"/>
<evidence type="ECO:0000256" key="4">
    <source>
        <dbReference type="ARBA" id="ARBA00022833"/>
    </source>
</evidence>
<dbReference type="PROSITE" id="PS50115">
    <property type="entry name" value="ARFGAP"/>
    <property type="match status" value="1"/>
</dbReference>
<evidence type="ECO:0000256" key="1">
    <source>
        <dbReference type="ARBA" id="ARBA00022468"/>
    </source>
</evidence>
<dbReference type="InterPro" id="IPR044732">
    <property type="entry name" value="ArfGAP_SMAP1-like"/>
</dbReference>
<dbReference type="AlphaFoldDB" id="A0A7R9GF78"/>
<evidence type="ECO:0000256" key="2">
    <source>
        <dbReference type="ARBA" id="ARBA00022723"/>
    </source>
</evidence>
<gene>
    <name evidence="8" type="ORF">NMOB1V02_LOCUS6119</name>
</gene>
<feature type="domain" description="Arf-GAP" evidence="7">
    <location>
        <begin position="20"/>
        <end position="138"/>
    </location>
</feature>
<reference evidence="8" key="1">
    <citation type="submission" date="2020-11" db="EMBL/GenBank/DDBJ databases">
        <authorList>
            <person name="Tran Van P."/>
        </authorList>
    </citation>
    <scope>NUCLEOTIDE SEQUENCE</scope>
</reference>
<keyword evidence="3 5" id="KW-0863">Zinc-finger</keyword>
<dbReference type="Pfam" id="PF01412">
    <property type="entry name" value="ArfGap"/>
    <property type="match status" value="1"/>
</dbReference>
<dbReference type="GO" id="GO:0005096">
    <property type="term" value="F:GTPase activator activity"/>
    <property type="evidence" value="ECO:0007669"/>
    <property type="project" value="UniProtKB-KW"/>
</dbReference>
<dbReference type="PANTHER" id="PTHR45705:SF1">
    <property type="entry name" value="FI20236P1"/>
    <property type="match status" value="1"/>
</dbReference>
<evidence type="ECO:0000259" key="7">
    <source>
        <dbReference type="PROSITE" id="PS50115"/>
    </source>
</evidence>
<dbReference type="SUPFAM" id="SSF57863">
    <property type="entry name" value="ArfGap/RecO-like zinc finger"/>
    <property type="match status" value="1"/>
</dbReference>
<evidence type="ECO:0000256" key="5">
    <source>
        <dbReference type="PROSITE-ProRule" id="PRU00288"/>
    </source>
</evidence>
<dbReference type="GO" id="GO:0008270">
    <property type="term" value="F:zinc ion binding"/>
    <property type="evidence" value="ECO:0007669"/>
    <property type="project" value="UniProtKB-KW"/>
</dbReference>
<evidence type="ECO:0000313" key="9">
    <source>
        <dbReference type="Proteomes" id="UP000678499"/>
    </source>
</evidence>